<dbReference type="InterPro" id="IPR006037">
    <property type="entry name" value="RCK_C"/>
</dbReference>
<dbReference type="GO" id="GO:0005886">
    <property type="term" value="C:plasma membrane"/>
    <property type="evidence" value="ECO:0007669"/>
    <property type="project" value="TreeGrafter"/>
</dbReference>
<dbReference type="GO" id="GO:0006813">
    <property type="term" value="P:potassium ion transport"/>
    <property type="evidence" value="ECO:0007669"/>
    <property type="project" value="InterPro"/>
</dbReference>
<feature type="transmembrane region" description="Helical" evidence="7">
    <location>
        <begin position="589"/>
        <end position="609"/>
    </location>
</feature>
<dbReference type="RefSeq" id="WP_263074046.1">
    <property type="nucleotide sequence ID" value="NZ_JAOUSF010000005.1"/>
</dbReference>
<evidence type="ECO:0000259" key="8">
    <source>
        <dbReference type="PROSITE" id="PS51202"/>
    </source>
</evidence>
<keyword evidence="5 7" id="KW-1133">Transmembrane helix</keyword>
<dbReference type="PANTHER" id="PTHR43652">
    <property type="entry name" value="BASIC AMINO ACID ANTIPORTER YFCC-RELATED"/>
    <property type="match status" value="1"/>
</dbReference>
<keyword evidence="4" id="KW-0677">Repeat</keyword>
<reference evidence="9" key="1">
    <citation type="submission" date="2022-10" db="EMBL/GenBank/DDBJ databases">
        <title>Description of Fervidibacillus gen. nov. in the family Fervidibacillaceae fam. nov. with two species, Fervidibacillus albus sp. nov., and Fervidibacillus halotolerans sp. nov., isolated from tidal flat sediments.</title>
        <authorList>
            <person name="Kwon K.K."/>
            <person name="Yang S.-H."/>
        </authorList>
    </citation>
    <scope>NUCLEOTIDE SEQUENCE</scope>
    <source>
        <strain evidence="9">JCM 19140</strain>
    </source>
</reference>
<accession>A0AAE3IUL2</accession>
<feature type="transmembrane region" description="Helical" evidence="7">
    <location>
        <begin position="25"/>
        <end position="41"/>
    </location>
</feature>
<feature type="domain" description="RCK C-terminal" evidence="8">
    <location>
        <begin position="216"/>
        <end position="309"/>
    </location>
</feature>
<dbReference type="PANTHER" id="PTHR43652:SF1">
    <property type="entry name" value="RESPONSE REGULATOR"/>
    <property type="match status" value="1"/>
</dbReference>
<feature type="transmembrane region" description="Helical" evidence="7">
    <location>
        <begin position="171"/>
        <end position="194"/>
    </location>
</feature>
<dbReference type="SUPFAM" id="SSF116726">
    <property type="entry name" value="TrkA C-terminal domain-like"/>
    <property type="match status" value="2"/>
</dbReference>
<dbReference type="EMBL" id="JAOUSF010000005">
    <property type="protein sequence ID" value="MCU9614722.1"/>
    <property type="molecule type" value="Genomic_DNA"/>
</dbReference>
<protein>
    <submittedName>
        <fullName evidence="9">SLC13 family permease</fullName>
    </submittedName>
</protein>
<evidence type="ECO:0000256" key="3">
    <source>
        <dbReference type="ARBA" id="ARBA00022692"/>
    </source>
</evidence>
<feature type="transmembrane region" description="Helical" evidence="7">
    <location>
        <begin position="497"/>
        <end position="518"/>
    </location>
</feature>
<dbReference type="AlphaFoldDB" id="A0AAE3IUL2"/>
<keyword evidence="10" id="KW-1185">Reference proteome</keyword>
<evidence type="ECO:0000256" key="2">
    <source>
        <dbReference type="ARBA" id="ARBA00022448"/>
    </source>
</evidence>
<dbReference type="InterPro" id="IPR036721">
    <property type="entry name" value="RCK_C_sf"/>
</dbReference>
<keyword evidence="2" id="KW-0813">Transport</keyword>
<evidence type="ECO:0000256" key="4">
    <source>
        <dbReference type="ARBA" id="ARBA00022737"/>
    </source>
</evidence>
<dbReference type="InterPro" id="IPR004680">
    <property type="entry name" value="Cit_transptr-like_dom"/>
</dbReference>
<feature type="domain" description="RCK C-terminal" evidence="8">
    <location>
        <begin position="315"/>
        <end position="399"/>
    </location>
</feature>
<feature type="transmembrane region" description="Helical" evidence="7">
    <location>
        <begin position="466"/>
        <end position="485"/>
    </location>
</feature>
<sequence length="612" mass="66858">MELTITLLILSLSIALFINGRIRTDLVAIIALLTLTVLGILEPSEAFAGFSNTTVIMLAGLFIVSGGVVRTGLAQKAGQLLLLYSNKNETRLFVLLLLVVAIVGSFISNTGTIAILLPIVISIAMRMNISASKFLIPLAFASNLSGLMTLISTPTNLIVSQILVDSGYQKLGFFSITPLGIIAFIVGITYLLVVRNRLLPEDNKKQAPTNHSSSPSKLMSRYHLTENLHRVKVTEVSPIVNQSLSELNLPFRYHLIILKIERKNNEGLHLLPNTYQEMAGPNSIIHANDILFIQGSPTQIAKFAFDYQLEIEPHSDNEKFVSREIGIAEVLLNPNSKLINETVMKSGFREKYQLNIIGINRKGTFILEDISDVRLRFGDALLVQGTWEEIEFLTKDTSEVVVVGQPKEYASIATANGKAHIAAAILLFMVFFMVFDILPTVVSVSIAAVLMIFTGCLRNMDDAYSQINWEIIILIASMLPMGTALEKTGGMSVISNTMINLLGGFGPLGVLAGIYLVTTIFGQFISTTATAVLFAPIAMNAAMEIGVSPYPFVMAVAAAAGLSFTTPFSPTNALVMTAGNYKFMDFFRAGFPLIFIMFIVMMIVIPFLYPFS</sequence>
<dbReference type="Pfam" id="PF03600">
    <property type="entry name" value="CitMHS"/>
    <property type="match status" value="1"/>
</dbReference>
<comment type="subcellular location">
    <subcellularLocation>
        <location evidence="1">Membrane</location>
        <topology evidence="1">Multi-pass membrane protein</topology>
    </subcellularLocation>
</comment>
<organism evidence="9 10">
    <name type="scientific">Perspicuibacillus lycopersici</name>
    <dbReference type="NCBI Taxonomy" id="1325689"/>
    <lineage>
        <taxon>Bacteria</taxon>
        <taxon>Bacillati</taxon>
        <taxon>Bacillota</taxon>
        <taxon>Bacilli</taxon>
        <taxon>Bacillales</taxon>
        <taxon>Bacillaceae</taxon>
        <taxon>Perspicuibacillus</taxon>
    </lineage>
</organism>
<evidence type="ECO:0000256" key="1">
    <source>
        <dbReference type="ARBA" id="ARBA00004141"/>
    </source>
</evidence>
<evidence type="ECO:0000313" key="9">
    <source>
        <dbReference type="EMBL" id="MCU9614722.1"/>
    </source>
</evidence>
<feature type="transmembrane region" description="Helical" evidence="7">
    <location>
        <begin position="550"/>
        <end position="569"/>
    </location>
</feature>
<dbReference type="InterPro" id="IPR051679">
    <property type="entry name" value="DASS-Related_Transporters"/>
</dbReference>
<dbReference type="GO" id="GO:0008324">
    <property type="term" value="F:monoatomic cation transmembrane transporter activity"/>
    <property type="evidence" value="ECO:0007669"/>
    <property type="project" value="InterPro"/>
</dbReference>
<feature type="transmembrane region" description="Helical" evidence="7">
    <location>
        <begin position="93"/>
        <end position="122"/>
    </location>
</feature>
<dbReference type="PROSITE" id="PS51202">
    <property type="entry name" value="RCK_C"/>
    <property type="match status" value="2"/>
</dbReference>
<evidence type="ECO:0000256" key="6">
    <source>
        <dbReference type="ARBA" id="ARBA00023136"/>
    </source>
</evidence>
<evidence type="ECO:0000256" key="7">
    <source>
        <dbReference type="SAM" id="Phobius"/>
    </source>
</evidence>
<gene>
    <name evidence="9" type="ORF">OEV98_14355</name>
</gene>
<feature type="transmembrane region" description="Helical" evidence="7">
    <location>
        <begin position="524"/>
        <end position="543"/>
    </location>
</feature>
<feature type="transmembrane region" description="Helical" evidence="7">
    <location>
        <begin position="421"/>
        <end position="454"/>
    </location>
</feature>
<proteinExistence type="predicted"/>
<evidence type="ECO:0000256" key="5">
    <source>
        <dbReference type="ARBA" id="ARBA00022989"/>
    </source>
</evidence>
<name>A0AAE3IUL2_9BACI</name>
<feature type="transmembrane region" description="Helical" evidence="7">
    <location>
        <begin position="134"/>
        <end position="151"/>
    </location>
</feature>
<feature type="transmembrane region" description="Helical" evidence="7">
    <location>
        <begin position="53"/>
        <end position="73"/>
    </location>
</feature>
<dbReference type="Proteomes" id="UP001209318">
    <property type="component" value="Unassembled WGS sequence"/>
</dbReference>
<dbReference type="Gene3D" id="3.30.70.1450">
    <property type="entry name" value="Regulator of K+ conductance, C-terminal domain"/>
    <property type="match status" value="2"/>
</dbReference>
<dbReference type="Pfam" id="PF02080">
    <property type="entry name" value="TrkA_C"/>
    <property type="match status" value="2"/>
</dbReference>
<keyword evidence="6 7" id="KW-0472">Membrane</keyword>
<evidence type="ECO:0000313" key="10">
    <source>
        <dbReference type="Proteomes" id="UP001209318"/>
    </source>
</evidence>
<keyword evidence="3 7" id="KW-0812">Transmembrane</keyword>
<comment type="caution">
    <text evidence="9">The sequence shown here is derived from an EMBL/GenBank/DDBJ whole genome shotgun (WGS) entry which is preliminary data.</text>
</comment>